<keyword evidence="1" id="KW-0732">Signal</keyword>
<dbReference type="Pfam" id="PF00561">
    <property type="entry name" value="Abhydrolase_1"/>
    <property type="match status" value="1"/>
</dbReference>
<reference evidence="4 5" key="1">
    <citation type="submission" date="2021-03" db="EMBL/GenBank/DDBJ databases">
        <title>Actinomadura violae sp. nov., isolated from lichen in Thailand.</title>
        <authorList>
            <person name="Kanchanasin P."/>
            <person name="Saeng-In P."/>
            <person name="Phongsopitanun W."/>
            <person name="Yuki M."/>
            <person name="Kudo T."/>
            <person name="Ohkuma M."/>
            <person name="Tanasupawat S."/>
        </authorList>
    </citation>
    <scope>NUCLEOTIDE SEQUENCE [LARGE SCALE GENOMIC DNA]</scope>
    <source>
        <strain evidence="4 5">LCR2-06</strain>
    </source>
</reference>
<name>A0ABS3RNK3_9ACTN</name>
<feature type="chain" id="PRO_5046306929" evidence="1">
    <location>
        <begin position="22"/>
        <end position="499"/>
    </location>
</feature>
<dbReference type="Gene3D" id="3.40.50.1820">
    <property type="entry name" value="alpha/beta hydrolase"/>
    <property type="match status" value="2"/>
</dbReference>
<dbReference type="PANTHER" id="PTHR43798">
    <property type="entry name" value="MONOACYLGLYCEROL LIPASE"/>
    <property type="match status" value="1"/>
</dbReference>
<keyword evidence="5" id="KW-1185">Reference proteome</keyword>
<dbReference type="RefSeq" id="WP_208240205.1">
    <property type="nucleotide sequence ID" value="NZ_JAGEPF010000007.1"/>
</dbReference>
<sequence>MKLISKSIGMLMAGVAAVAAGATVAVPAGHAGTAQRTASDECVPVPGAVCGTVRAPLVRARPGLGDITVAYALIKHRDTSRPAAGTVTINPGGPGDSAIASAATYARMFGDLLKDHDLLLVDPRGVNRSDPLSCGTLGSLPATRATFVRAVGECGRRLGVRARGYTSAEIADDIDAVRAELGIGRLDLFGESYGTYLMTVYAQRHPERVRSLVLSSAYPLAVDMRGRPNARAARRALRLVCRRSAGACDGDQVLRDIARLSRRLHARPIPYTLDGQQRRLDDTALASVVYGLAKTAPAGIGDVPAMVRGALHSDNALLIDAARQAAPLSGSSLRQDDPQPFNPELAATVVCNDYPTLWDREAALPVRLRQFSAGRAALPERDFRPFGKRAWTSMSYDQGDTCIRWPDRRGPSRPTAGPFPDVPVLVTSGDLDANTPTETGRQAARQFRRATVVEVPNVGHVAEHEPSGCVAAIQTRFIRDLRVPDTSCLAHIPPAPVRP</sequence>
<dbReference type="GO" id="GO:0016787">
    <property type="term" value="F:hydrolase activity"/>
    <property type="evidence" value="ECO:0007669"/>
    <property type="project" value="UniProtKB-KW"/>
</dbReference>
<protein>
    <submittedName>
        <fullName evidence="4">Alpha/beta fold hydrolase</fullName>
    </submittedName>
</protein>
<dbReference type="EMBL" id="JAGEPF010000007">
    <property type="protein sequence ID" value="MBO2458291.1"/>
    <property type="molecule type" value="Genomic_DNA"/>
</dbReference>
<dbReference type="Pfam" id="PF08386">
    <property type="entry name" value="Abhydrolase_4"/>
    <property type="match status" value="1"/>
</dbReference>
<dbReference type="InterPro" id="IPR050266">
    <property type="entry name" value="AB_hydrolase_sf"/>
</dbReference>
<comment type="caution">
    <text evidence="4">The sequence shown here is derived from an EMBL/GenBank/DDBJ whole genome shotgun (WGS) entry which is preliminary data.</text>
</comment>
<organism evidence="4 5">
    <name type="scientific">Actinomadura violacea</name>
    <dbReference type="NCBI Taxonomy" id="2819934"/>
    <lineage>
        <taxon>Bacteria</taxon>
        <taxon>Bacillati</taxon>
        <taxon>Actinomycetota</taxon>
        <taxon>Actinomycetes</taxon>
        <taxon>Streptosporangiales</taxon>
        <taxon>Thermomonosporaceae</taxon>
        <taxon>Actinomadura</taxon>
    </lineage>
</organism>
<evidence type="ECO:0000256" key="1">
    <source>
        <dbReference type="SAM" id="SignalP"/>
    </source>
</evidence>
<dbReference type="InterPro" id="IPR029058">
    <property type="entry name" value="AB_hydrolase_fold"/>
</dbReference>
<feature type="domain" description="Peptidase S33 tripeptidyl aminopeptidase-like C-terminal" evidence="3">
    <location>
        <begin position="395"/>
        <end position="487"/>
    </location>
</feature>
<dbReference type="Proteomes" id="UP000680206">
    <property type="component" value="Unassembled WGS sequence"/>
</dbReference>
<evidence type="ECO:0000259" key="2">
    <source>
        <dbReference type="Pfam" id="PF00561"/>
    </source>
</evidence>
<dbReference type="InterPro" id="IPR013595">
    <property type="entry name" value="Pept_S33_TAP-like_C"/>
</dbReference>
<dbReference type="SUPFAM" id="SSF53474">
    <property type="entry name" value="alpha/beta-Hydrolases"/>
    <property type="match status" value="1"/>
</dbReference>
<feature type="domain" description="AB hydrolase-1" evidence="2">
    <location>
        <begin position="87"/>
        <end position="222"/>
    </location>
</feature>
<proteinExistence type="predicted"/>
<dbReference type="InterPro" id="IPR000073">
    <property type="entry name" value="AB_hydrolase_1"/>
</dbReference>
<evidence type="ECO:0000313" key="4">
    <source>
        <dbReference type="EMBL" id="MBO2458291.1"/>
    </source>
</evidence>
<feature type="signal peptide" evidence="1">
    <location>
        <begin position="1"/>
        <end position="21"/>
    </location>
</feature>
<keyword evidence="4" id="KW-0378">Hydrolase</keyword>
<accession>A0ABS3RNK3</accession>
<evidence type="ECO:0000313" key="5">
    <source>
        <dbReference type="Proteomes" id="UP000680206"/>
    </source>
</evidence>
<gene>
    <name evidence="4" type="ORF">J4709_12010</name>
</gene>
<dbReference type="PANTHER" id="PTHR43798:SF27">
    <property type="entry name" value="HYDROLASE ALPHA_BETA HYDROLASE FOLD FAMILY"/>
    <property type="match status" value="1"/>
</dbReference>
<evidence type="ECO:0000259" key="3">
    <source>
        <dbReference type="Pfam" id="PF08386"/>
    </source>
</evidence>